<dbReference type="GO" id="GO:0015035">
    <property type="term" value="F:protein-disulfide reductase activity"/>
    <property type="evidence" value="ECO:0007669"/>
    <property type="project" value="TreeGrafter"/>
</dbReference>
<evidence type="ECO:0000256" key="1">
    <source>
        <dbReference type="ARBA" id="ARBA00008987"/>
    </source>
</evidence>
<evidence type="ECO:0000313" key="4">
    <source>
        <dbReference type="EMBL" id="RST96203.1"/>
    </source>
</evidence>
<dbReference type="OrthoDB" id="411356at2"/>
<dbReference type="InterPro" id="IPR036249">
    <property type="entry name" value="Thioredoxin-like_sf"/>
</dbReference>
<feature type="domain" description="Thioredoxin" evidence="3">
    <location>
        <begin position="15"/>
        <end position="94"/>
    </location>
</feature>
<keyword evidence="2" id="KW-0676">Redox-active center</keyword>
<dbReference type="EMBL" id="NGJT01000001">
    <property type="protein sequence ID" value="RST96203.1"/>
    <property type="molecule type" value="Genomic_DNA"/>
</dbReference>
<dbReference type="CDD" id="cd02947">
    <property type="entry name" value="TRX_family"/>
    <property type="match status" value="1"/>
</dbReference>
<evidence type="ECO:0000259" key="3">
    <source>
        <dbReference type="Pfam" id="PF00085"/>
    </source>
</evidence>
<accession>A0A429ZR71</accession>
<protein>
    <recommendedName>
        <fullName evidence="3">Thioredoxin domain-containing protein</fullName>
    </recommendedName>
</protein>
<sequence length="117" mass="13445">MRGNVMFEKVYDINQLNEKVSQEGLTMVYFGQPNCSVCHGLKPQVEKKLAEFSEDVTFLEVNTFDIPEVSGEYQVMTVPVILLFLDGREYLRKARFVPIEELYKDVKKIVDGVNSMS</sequence>
<dbReference type="SUPFAM" id="SSF52833">
    <property type="entry name" value="Thioredoxin-like"/>
    <property type="match status" value="1"/>
</dbReference>
<dbReference type="Proteomes" id="UP000288490">
    <property type="component" value="Unassembled WGS sequence"/>
</dbReference>
<dbReference type="Gene3D" id="3.40.30.10">
    <property type="entry name" value="Glutaredoxin"/>
    <property type="match status" value="1"/>
</dbReference>
<evidence type="ECO:0000256" key="2">
    <source>
        <dbReference type="ARBA" id="ARBA00023284"/>
    </source>
</evidence>
<organism evidence="4 5">
    <name type="scientific">Vagococcus bubulae</name>
    <dbReference type="NCBI Taxonomy" id="1977868"/>
    <lineage>
        <taxon>Bacteria</taxon>
        <taxon>Bacillati</taxon>
        <taxon>Bacillota</taxon>
        <taxon>Bacilli</taxon>
        <taxon>Lactobacillales</taxon>
        <taxon>Enterococcaceae</taxon>
        <taxon>Vagococcus</taxon>
    </lineage>
</organism>
<dbReference type="InterPro" id="IPR013766">
    <property type="entry name" value="Thioredoxin_domain"/>
</dbReference>
<dbReference type="AlphaFoldDB" id="A0A429ZR71"/>
<keyword evidence="5" id="KW-1185">Reference proteome</keyword>
<dbReference type="PANTHER" id="PTHR45663">
    <property type="entry name" value="GEO12009P1"/>
    <property type="match status" value="1"/>
</dbReference>
<dbReference type="GO" id="GO:0005829">
    <property type="term" value="C:cytosol"/>
    <property type="evidence" value="ECO:0007669"/>
    <property type="project" value="TreeGrafter"/>
</dbReference>
<comment type="similarity">
    <text evidence="1">Belongs to the thioredoxin family.</text>
</comment>
<evidence type="ECO:0000313" key="5">
    <source>
        <dbReference type="Proteomes" id="UP000288490"/>
    </source>
</evidence>
<dbReference type="PANTHER" id="PTHR45663:SF11">
    <property type="entry name" value="GEO12009P1"/>
    <property type="match status" value="1"/>
</dbReference>
<proteinExistence type="inferred from homology"/>
<name>A0A429ZR71_9ENTE</name>
<reference evidence="4 5" key="1">
    <citation type="submission" date="2017-05" db="EMBL/GenBank/DDBJ databases">
        <title>Vagococcus spp. assemblies.</title>
        <authorList>
            <person name="Gulvik C.A."/>
        </authorList>
    </citation>
    <scope>NUCLEOTIDE SEQUENCE [LARGE SCALE GENOMIC DNA]</scope>
    <source>
        <strain evidence="4 5">SS1994</strain>
    </source>
</reference>
<comment type="caution">
    <text evidence="4">The sequence shown here is derived from an EMBL/GenBank/DDBJ whole genome shotgun (WGS) entry which is preliminary data.</text>
</comment>
<gene>
    <name evidence="4" type="ORF">CBF36_00280</name>
</gene>
<dbReference type="Pfam" id="PF00085">
    <property type="entry name" value="Thioredoxin"/>
    <property type="match status" value="1"/>
</dbReference>
<dbReference type="GO" id="GO:0045454">
    <property type="term" value="P:cell redox homeostasis"/>
    <property type="evidence" value="ECO:0007669"/>
    <property type="project" value="TreeGrafter"/>
</dbReference>